<sequence length="135" mass="16140">MEDKANIDFETILSITPDVDKVLNMAENIASLKDFRMRRMLENLNPETTLRIKKINEGFLEESKEEIRENEEKMENFDTSILRQAELIKYKKIYLKVGISALRQMLKMIWKQLEIECLLVNRCFYMDRPEPVKHL</sequence>
<reference evidence="2" key="1">
    <citation type="submission" date="2017-09" db="EMBL/GenBank/DDBJ databases">
        <title>Depth-based differentiation of microbial function through sediment-hosted aquifers and enrichment of novel symbionts in the deep terrestrial subsurface.</title>
        <authorList>
            <person name="Probst A.J."/>
            <person name="Ladd B."/>
            <person name="Jarett J.K."/>
            <person name="Geller-Mcgrath D.E."/>
            <person name="Sieber C.M.K."/>
            <person name="Emerson J.B."/>
            <person name="Anantharaman K."/>
            <person name="Thomas B.C."/>
            <person name="Malmstrom R."/>
            <person name="Stieglmeier M."/>
            <person name="Klingl A."/>
            <person name="Woyke T."/>
            <person name="Ryan C.M."/>
            <person name="Banfield J.F."/>
        </authorList>
    </citation>
    <scope>NUCLEOTIDE SEQUENCE [LARGE SCALE GENOMIC DNA]</scope>
</reference>
<evidence type="ECO:0000313" key="1">
    <source>
        <dbReference type="EMBL" id="PJE57882.1"/>
    </source>
</evidence>
<organism evidence="1 2">
    <name type="scientific">Candidatus Portnoybacteria bacterium CG10_big_fil_rev_8_21_14_0_10_36_7</name>
    <dbReference type="NCBI Taxonomy" id="1974812"/>
    <lineage>
        <taxon>Bacteria</taxon>
        <taxon>Candidatus Portnoyibacteriota</taxon>
    </lineage>
</organism>
<protein>
    <submittedName>
        <fullName evidence="1">Uncharacterized protein</fullName>
    </submittedName>
</protein>
<proteinExistence type="predicted"/>
<dbReference type="EMBL" id="PFDW01000074">
    <property type="protein sequence ID" value="PJE57882.1"/>
    <property type="molecule type" value="Genomic_DNA"/>
</dbReference>
<gene>
    <name evidence="1" type="ORF">COU81_03760</name>
</gene>
<dbReference type="AlphaFoldDB" id="A0A2M8KD80"/>
<evidence type="ECO:0000313" key="2">
    <source>
        <dbReference type="Proteomes" id="UP000231450"/>
    </source>
</evidence>
<name>A0A2M8KD80_9BACT</name>
<comment type="caution">
    <text evidence="1">The sequence shown here is derived from an EMBL/GenBank/DDBJ whole genome shotgun (WGS) entry which is preliminary data.</text>
</comment>
<dbReference type="Proteomes" id="UP000231450">
    <property type="component" value="Unassembled WGS sequence"/>
</dbReference>
<accession>A0A2M8KD80</accession>